<accession>A0A1I7N9Z1</accession>
<protein>
    <submittedName>
        <fullName evidence="1">Uncharacterized protein</fullName>
    </submittedName>
</protein>
<evidence type="ECO:0000313" key="2">
    <source>
        <dbReference type="Proteomes" id="UP000199537"/>
    </source>
</evidence>
<gene>
    <name evidence="1" type="ORF">SAMN05660895_1091</name>
</gene>
<dbReference type="EMBL" id="FPCJ01000001">
    <property type="protein sequence ID" value="SFV31492.1"/>
    <property type="molecule type" value="Genomic_DNA"/>
</dbReference>
<keyword evidence="2" id="KW-1185">Reference proteome</keyword>
<dbReference type="STRING" id="1393122.SAMN05660895_1091"/>
<name>A0A1I7N9Z1_9BACT</name>
<organism evidence="1 2">
    <name type="scientific">Thermoflavifilum thermophilum</name>
    <dbReference type="NCBI Taxonomy" id="1393122"/>
    <lineage>
        <taxon>Bacteria</taxon>
        <taxon>Pseudomonadati</taxon>
        <taxon>Bacteroidota</taxon>
        <taxon>Chitinophagia</taxon>
        <taxon>Chitinophagales</taxon>
        <taxon>Chitinophagaceae</taxon>
        <taxon>Thermoflavifilum</taxon>
    </lineage>
</organism>
<dbReference type="Proteomes" id="UP000199537">
    <property type="component" value="Unassembled WGS sequence"/>
</dbReference>
<dbReference type="OrthoDB" id="9178337at2"/>
<proteinExistence type="predicted"/>
<evidence type="ECO:0000313" key="1">
    <source>
        <dbReference type="EMBL" id="SFV31492.1"/>
    </source>
</evidence>
<reference evidence="2" key="1">
    <citation type="submission" date="2016-10" db="EMBL/GenBank/DDBJ databases">
        <authorList>
            <person name="Varghese N."/>
            <person name="Submissions S."/>
        </authorList>
    </citation>
    <scope>NUCLEOTIDE SEQUENCE [LARGE SCALE GENOMIC DNA]</scope>
    <source>
        <strain evidence="2">DSM 14807</strain>
    </source>
</reference>
<dbReference type="RefSeq" id="WP_092458721.1">
    <property type="nucleotide sequence ID" value="NZ_FPCJ01000001.1"/>
</dbReference>
<dbReference type="AlphaFoldDB" id="A0A1I7N9Z1"/>
<sequence>MFISMQGNWTISVKSISASFPQRFKVSSADTGNGIYDAAVGMKPVQVTGEQWTIAILNDPGTGFQLSETRLKTPILQGGEYRFDIESNDAGGDQDFNDLILTCSTPALIDDFIIYGHVTLYSGDCLFNPCYRNWLVIDTYPQLIKLLDIPHLKEIIKQYYPERIPPLRITPNPPDPAPDFTPMMIHLVEESQIPPPKANIFQRRSEAVSPKKGEEKNEMALSHFSFQKQVTVASQSFSENIRPVVTSERIQVAKIIDQIRWHCTTEPGKQITLNFEEYDRTTSELAGGNYTGLGNRTTLGSAVTDSNGNYIFRFKQTFSELINEILQDVGAGENVFVQWLPDIIVKIKDTFHPSVTLFESAPYYNVAHLKRIDFCLPASLIPVTDSLCFNGNMVGSLGNIFIGGSQNTSGSFSVAALDRNGYNNHLHADGVITVHNAMAGFGVDCACWSGTVDVKGCLFNLQRKKGDPIVRYYTIRFMKPGGSWQYVNETYLHPRFSKRFIPHYHGDMVGPFPTDLHVDGGPLQHVPAYINIQARTFFDGEDWEFTNLDRYMQLQTGIYENGNPGTVYFRIDGYDEQGKPVPGATDLIALFINNKPLNFGLGSIEFTDPSIEYIACGLYRMTSAQMNTPLEIQFKASDAWGFIDHYTLTIGKCPNSISLDITSPPSLIGTVTNGILAHGENAGNTDAHSPSCPGYRGTLQDFATSGYVNVIVQPSASEGGWLRPEESYVVVSGSLVAVKRETNGYNSGYSCAYCYYHTFSFAIERKA</sequence>